<name>A0AAF0PID0_9EURY</name>
<dbReference type="AlphaFoldDB" id="A0AAF0PID0"/>
<organism evidence="1 2">
    <name type="scientific">Natrinema thermotolerans</name>
    <dbReference type="NCBI Taxonomy" id="121872"/>
    <lineage>
        <taxon>Archaea</taxon>
        <taxon>Methanobacteriati</taxon>
        <taxon>Methanobacteriota</taxon>
        <taxon>Stenosarchaea group</taxon>
        <taxon>Halobacteria</taxon>
        <taxon>Halobacteriales</taxon>
        <taxon>Natrialbaceae</taxon>
        <taxon>Natrinema</taxon>
    </lineage>
</organism>
<keyword evidence="2" id="KW-1185">Reference proteome</keyword>
<dbReference type="GeneID" id="84214127"/>
<evidence type="ECO:0000313" key="1">
    <source>
        <dbReference type="EMBL" id="WMT09800.1"/>
    </source>
</evidence>
<dbReference type="EMBL" id="CP101873">
    <property type="protein sequence ID" value="WMT09800.1"/>
    <property type="molecule type" value="Genomic_DNA"/>
</dbReference>
<evidence type="ECO:0000313" key="2">
    <source>
        <dbReference type="Proteomes" id="UP001224926"/>
    </source>
</evidence>
<protein>
    <submittedName>
        <fullName evidence="1">Uncharacterized protein</fullName>
    </submittedName>
</protein>
<gene>
    <name evidence="1" type="ORF">NP511_09260</name>
</gene>
<proteinExistence type="predicted"/>
<dbReference type="RefSeq" id="WP_158413754.1">
    <property type="nucleotide sequence ID" value="NZ_CP101873.1"/>
</dbReference>
<reference evidence="1 2" key="1">
    <citation type="submission" date="2022-07" db="EMBL/GenBank/DDBJ databases">
        <title>Two temperate virus in Haloterrigena jeotgali A29.</title>
        <authorList>
            <person name="Deng X."/>
        </authorList>
    </citation>
    <scope>NUCLEOTIDE SEQUENCE [LARGE SCALE GENOMIC DNA]</scope>
    <source>
        <strain evidence="1 2">A29</strain>
    </source>
</reference>
<sequence>MDSESLTYIVSLVVLFLLLCAAVILAVASGAVDVVTDYYGLVSLGF</sequence>
<accession>A0AAF0PID0</accession>
<dbReference type="Proteomes" id="UP001224926">
    <property type="component" value="Chromosome"/>
</dbReference>